<dbReference type="PANTHER" id="PTHR36842">
    <property type="entry name" value="PROTEIN TOLB HOMOLOG"/>
    <property type="match status" value="1"/>
</dbReference>
<keyword evidence="2" id="KW-0732">Signal</keyword>
<protein>
    <recommendedName>
        <fullName evidence="5">Dipeptidylpeptidase IV N-terminal domain-containing protein</fullName>
    </recommendedName>
</protein>
<gene>
    <name evidence="3" type="ORF">E6H00_02610</name>
</gene>
<dbReference type="PANTHER" id="PTHR36842:SF1">
    <property type="entry name" value="PROTEIN TOLB"/>
    <property type="match status" value="1"/>
</dbReference>
<dbReference type="SUPFAM" id="SSF82171">
    <property type="entry name" value="DPP6 N-terminal domain-like"/>
    <property type="match status" value="1"/>
</dbReference>
<comment type="caution">
    <text evidence="3">The sequence shown here is derived from an EMBL/GenBank/DDBJ whole genome shotgun (WGS) entry which is preliminary data.</text>
</comment>
<organism evidence="3 4">
    <name type="scientific">Candidatus Segetimicrobium genomatis</name>
    <dbReference type="NCBI Taxonomy" id="2569760"/>
    <lineage>
        <taxon>Bacteria</taxon>
        <taxon>Bacillati</taxon>
        <taxon>Candidatus Sysuimicrobiota</taxon>
        <taxon>Candidatus Sysuimicrobiia</taxon>
        <taxon>Candidatus Sysuimicrobiales</taxon>
        <taxon>Candidatus Segetimicrobiaceae</taxon>
        <taxon>Candidatus Segetimicrobium</taxon>
    </lineage>
</organism>
<dbReference type="Gene3D" id="2.120.10.30">
    <property type="entry name" value="TolB, C-terminal domain"/>
    <property type="match status" value="2"/>
</dbReference>
<evidence type="ECO:0000256" key="2">
    <source>
        <dbReference type="SAM" id="SignalP"/>
    </source>
</evidence>
<sequence>MHLSRPLLVALVAVALPAAAEEQAGAGEPAGIEPELVRPLVPIAGGRNDSNPVWSPVGDMLAFERSRGDSREIVIVRFNGEIVQTIYHQSSAVQGQRQFFFPGVVEPTSYNSGISWAPDGTRFVFMSNGGEGNYDLYLREPDGRITRITSDKEKDGHGHWSPAHDRIAFISGRSGKGDVYSLDLATKTTTRLTLGDQPYLYPQWSPDGKRVAVIRGSNENHDIYVLEPGRTPPVPPKPFSTWRYDDLRPVWSPDGRRLAFYTNYNPADDPKAWAIAVVAADGSDPTEGEGLAARVVATDVVPDVERGPAWMPDNRRIAYVRD</sequence>
<dbReference type="InterPro" id="IPR011042">
    <property type="entry name" value="6-blade_b-propeller_TolB-like"/>
</dbReference>
<name>A0A537K9R4_9BACT</name>
<dbReference type="EMBL" id="VBAK01000057">
    <property type="protein sequence ID" value="TMI92521.1"/>
    <property type="molecule type" value="Genomic_DNA"/>
</dbReference>
<feature type="signal peptide" evidence="2">
    <location>
        <begin position="1"/>
        <end position="20"/>
    </location>
</feature>
<evidence type="ECO:0000256" key="1">
    <source>
        <dbReference type="ARBA" id="ARBA00009820"/>
    </source>
</evidence>
<feature type="non-terminal residue" evidence="3">
    <location>
        <position position="322"/>
    </location>
</feature>
<dbReference type="AlphaFoldDB" id="A0A537K9R4"/>
<accession>A0A537K9R4</accession>
<evidence type="ECO:0000313" key="3">
    <source>
        <dbReference type="EMBL" id="TMI92521.1"/>
    </source>
</evidence>
<feature type="chain" id="PRO_5022035934" description="Dipeptidylpeptidase IV N-terminal domain-containing protein" evidence="2">
    <location>
        <begin position="21"/>
        <end position="322"/>
    </location>
</feature>
<evidence type="ECO:0000313" key="4">
    <source>
        <dbReference type="Proteomes" id="UP000318509"/>
    </source>
</evidence>
<reference evidence="3 4" key="1">
    <citation type="journal article" date="2019" name="Nat. Microbiol.">
        <title>Mediterranean grassland soil C-N compound turnover is dependent on rainfall and depth, and is mediated by genomically divergent microorganisms.</title>
        <authorList>
            <person name="Diamond S."/>
            <person name="Andeer P.F."/>
            <person name="Li Z."/>
            <person name="Crits-Christoph A."/>
            <person name="Burstein D."/>
            <person name="Anantharaman K."/>
            <person name="Lane K.R."/>
            <person name="Thomas B.C."/>
            <person name="Pan C."/>
            <person name="Northen T.R."/>
            <person name="Banfield J.F."/>
        </authorList>
    </citation>
    <scope>NUCLEOTIDE SEQUENCE [LARGE SCALE GENOMIC DNA]</scope>
    <source>
        <strain evidence="3">NP_3</strain>
    </source>
</reference>
<dbReference type="Pfam" id="PF07676">
    <property type="entry name" value="PD40"/>
    <property type="match status" value="5"/>
</dbReference>
<comment type="similarity">
    <text evidence="1">Belongs to the TolB family.</text>
</comment>
<proteinExistence type="inferred from homology"/>
<evidence type="ECO:0008006" key="5">
    <source>
        <dbReference type="Google" id="ProtNLM"/>
    </source>
</evidence>
<dbReference type="Proteomes" id="UP000318509">
    <property type="component" value="Unassembled WGS sequence"/>
</dbReference>
<dbReference type="InterPro" id="IPR011659">
    <property type="entry name" value="WD40"/>
</dbReference>